<accession>A0A4R3NV48</accession>
<feature type="transmembrane region" description="Helical" evidence="8">
    <location>
        <begin position="76"/>
        <end position="97"/>
    </location>
</feature>
<evidence type="ECO:0000256" key="4">
    <source>
        <dbReference type="ARBA" id="ARBA00022989"/>
    </source>
</evidence>
<sequence>MDTANFIDIYCERTAAGFWNEPVNALTNLAFIIAALLAWPTAWKRPRRGILELTVIALVGIIGVGSFLFHTLATPLSGALDVIPIWLFFFSYILLLFVRVTHGKVFDTIGYMVATLFGFVLITYLASLIGSGDGPAPLNGSLQYAPAMVAMALGAVVALWKKHPAGRYFAFATAVFVVSIFFRSIDEATCSATAGLGTHFLWHILNAVVLGTLLQAAVKTLPPRWHDIH</sequence>
<organism evidence="9 10">
    <name type="scientific">Martelella mediterranea</name>
    <dbReference type="NCBI Taxonomy" id="293089"/>
    <lineage>
        <taxon>Bacteria</taxon>
        <taxon>Pseudomonadati</taxon>
        <taxon>Pseudomonadota</taxon>
        <taxon>Alphaproteobacteria</taxon>
        <taxon>Hyphomicrobiales</taxon>
        <taxon>Aurantimonadaceae</taxon>
        <taxon>Martelella</taxon>
    </lineage>
</organism>
<comment type="subcellular location">
    <subcellularLocation>
        <location evidence="1">Membrane</location>
        <topology evidence="1">Multi-pass membrane protein</topology>
    </subcellularLocation>
</comment>
<evidence type="ECO:0000256" key="1">
    <source>
        <dbReference type="ARBA" id="ARBA00004141"/>
    </source>
</evidence>
<comment type="caution">
    <text evidence="9">The sequence shown here is derived from an EMBL/GenBank/DDBJ whole genome shotgun (WGS) entry which is preliminary data.</text>
</comment>
<keyword evidence="5 8" id="KW-0472">Membrane</keyword>
<feature type="transmembrane region" description="Helical" evidence="8">
    <location>
        <begin position="141"/>
        <end position="160"/>
    </location>
</feature>
<proteinExistence type="predicted"/>
<evidence type="ECO:0000256" key="8">
    <source>
        <dbReference type="SAM" id="Phobius"/>
    </source>
</evidence>
<feature type="transmembrane region" description="Helical" evidence="8">
    <location>
        <begin position="200"/>
        <end position="218"/>
    </location>
</feature>
<feature type="transmembrane region" description="Helical" evidence="8">
    <location>
        <begin position="25"/>
        <end position="43"/>
    </location>
</feature>
<comment type="cofactor">
    <cofactor evidence="7">
        <name>Zn(2+)</name>
        <dbReference type="ChEBI" id="CHEBI:29105"/>
    </cofactor>
</comment>
<dbReference type="OrthoDB" id="277121at2"/>
<dbReference type="EMBL" id="SMAR01000006">
    <property type="protein sequence ID" value="TCT41819.1"/>
    <property type="molecule type" value="Genomic_DNA"/>
</dbReference>
<feature type="binding site" evidence="7">
    <location>
        <position position="70"/>
    </location>
    <ligand>
        <name>Zn(2+)</name>
        <dbReference type="ChEBI" id="CHEBI:29105"/>
        <note>catalytic</note>
    </ligand>
</feature>
<feature type="transmembrane region" description="Helical" evidence="8">
    <location>
        <begin position="167"/>
        <end position="185"/>
    </location>
</feature>
<evidence type="ECO:0000256" key="5">
    <source>
        <dbReference type="ARBA" id="ARBA00023136"/>
    </source>
</evidence>
<evidence type="ECO:0000256" key="6">
    <source>
        <dbReference type="PIRSR" id="PIRSR608901-1"/>
    </source>
</evidence>
<dbReference type="Pfam" id="PF05875">
    <property type="entry name" value="Ceramidase"/>
    <property type="match status" value="1"/>
</dbReference>
<keyword evidence="10" id="KW-1185">Reference proteome</keyword>
<keyword evidence="6" id="KW-0106">Calcium</keyword>
<dbReference type="AlphaFoldDB" id="A0A4R3NV48"/>
<evidence type="ECO:0000313" key="9">
    <source>
        <dbReference type="EMBL" id="TCT41819.1"/>
    </source>
</evidence>
<reference evidence="9 10" key="1">
    <citation type="submission" date="2019-03" db="EMBL/GenBank/DDBJ databases">
        <title>Freshwater and sediment microbial communities from various areas in North America, analyzing microbe dynamics in response to fracking.</title>
        <authorList>
            <person name="Lamendella R."/>
        </authorList>
    </citation>
    <scope>NUCLEOTIDE SEQUENCE [LARGE SCALE GENOMIC DNA]</scope>
    <source>
        <strain evidence="9 10">175.2</strain>
    </source>
</reference>
<dbReference type="RefSeq" id="WP_132309601.1">
    <property type="nucleotide sequence ID" value="NZ_SMAR01000006.1"/>
</dbReference>
<evidence type="ECO:0000256" key="7">
    <source>
        <dbReference type="PIRSR" id="PIRSR608901-2"/>
    </source>
</evidence>
<feature type="transmembrane region" description="Helical" evidence="8">
    <location>
        <begin position="50"/>
        <end position="70"/>
    </location>
</feature>
<keyword evidence="6" id="KW-0479">Metal-binding</keyword>
<evidence type="ECO:0000313" key="10">
    <source>
        <dbReference type="Proteomes" id="UP000295097"/>
    </source>
</evidence>
<keyword evidence="3" id="KW-0378">Hydrolase</keyword>
<protein>
    <submittedName>
        <fullName evidence="9">Ceramidase</fullName>
    </submittedName>
</protein>
<feature type="transmembrane region" description="Helical" evidence="8">
    <location>
        <begin position="109"/>
        <end position="129"/>
    </location>
</feature>
<evidence type="ECO:0000256" key="3">
    <source>
        <dbReference type="ARBA" id="ARBA00022801"/>
    </source>
</evidence>
<feature type="binding site" evidence="7">
    <location>
        <position position="203"/>
    </location>
    <ligand>
        <name>Zn(2+)</name>
        <dbReference type="ChEBI" id="CHEBI:29105"/>
        <note>catalytic</note>
    </ligand>
</feature>
<dbReference type="GO" id="GO:0006672">
    <property type="term" value="P:ceramide metabolic process"/>
    <property type="evidence" value="ECO:0007669"/>
    <property type="project" value="InterPro"/>
</dbReference>
<dbReference type="GO" id="GO:0046872">
    <property type="term" value="F:metal ion binding"/>
    <property type="evidence" value="ECO:0007669"/>
    <property type="project" value="UniProtKB-KW"/>
</dbReference>
<name>A0A4R3NV48_9HYPH</name>
<feature type="binding site" evidence="6">
    <location>
        <position position="21"/>
    </location>
    <ligand>
        <name>Ca(2+)</name>
        <dbReference type="ChEBI" id="CHEBI:29108"/>
    </ligand>
</feature>
<evidence type="ECO:0000256" key="2">
    <source>
        <dbReference type="ARBA" id="ARBA00022692"/>
    </source>
</evidence>
<keyword evidence="2 8" id="KW-0812">Transmembrane</keyword>
<feature type="binding site" evidence="7">
    <location>
        <position position="199"/>
    </location>
    <ligand>
        <name>Zn(2+)</name>
        <dbReference type="ChEBI" id="CHEBI:29105"/>
        <note>catalytic</note>
    </ligand>
</feature>
<dbReference type="Proteomes" id="UP000295097">
    <property type="component" value="Unassembled WGS sequence"/>
</dbReference>
<dbReference type="InterPro" id="IPR008901">
    <property type="entry name" value="ACER"/>
</dbReference>
<gene>
    <name evidence="9" type="ORF">EDC90_100677</name>
</gene>
<dbReference type="GO" id="GO:0016020">
    <property type="term" value="C:membrane"/>
    <property type="evidence" value="ECO:0007669"/>
    <property type="project" value="UniProtKB-SubCell"/>
</dbReference>
<dbReference type="GO" id="GO:0016811">
    <property type="term" value="F:hydrolase activity, acting on carbon-nitrogen (but not peptide) bonds, in linear amides"/>
    <property type="evidence" value="ECO:0007669"/>
    <property type="project" value="InterPro"/>
</dbReference>
<keyword evidence="4 8" id="KW-1133">Transmembrane helix</keyword>
<keyword evidence="7" id="KW-0862">Zinc</keyword>